<keyword evidence="1" id="KW-0812">Transmembrane</keyword>
<keyword evidence="1" id="KW-1133">Transmembrane helix</keyword>
<dbReference type="RefSeq" id="WP_261517008.1">
    <property type="nucleotide sequence ID" value="NZ_JAODNV010000023.1"/>
</dbReference>
<dbReference type="Proteomes" id="UP001149009">
    <property type="component" value="Unassembled WGS sequence"/>
</dbReference>
<dbReference type="EMBL" id="JAODNV010000023">
    <property type="protein sequence ID" value="MCT8992056.1"/>
    <property type="molecule type" value="Genomic_DNA"/>
</dbReference>
<evidence type="ECO:0000313" key="3">
    <source>
        <dbReference type="Proteomes" id="UP001149009"/>
    </source>
</evidence>
<proteinExistence type="predicted"/>
<protein>
    <submittedName>
        <fullName evidence="2">Uncharacterized protein</fullName>
    </submittedName>
</protein>
<evidence type="ECO:0000256" key="1">
    <source>
        <dbReference type="SAM" id="Phobius"/>
    </source>
</evidence>
<accession>A0A9X2XC15</accession>
<name>A0A9X2XC15_9HYPH</name>
<comment type="caution">
    <text evidence="2">The sequence shown here is derived from an EMBL/GenBank/DDBJ whole genome shotgun (WGS) entry which is preliminary data.</text>
</comment>
<gene>
    <name evidence="2" type="ORF">NYR54_17480</name>
</gene>
<evidence type="ECO:0000313" key="2">
    <source>
        <dbReference type="EMBL" id="MCT8992056.1"/>
    </source>
</evidence>
<dbReference type="AlphaFoldDB" id="A0A9X2XC15"/>
<keyword evidence="3" id="KW-1185">Reference proteome</keyword>
<sequence>MKPAPANQPLMLAFAAAALSLAVIGGLGLAMWMDKGAALFLSLVEAGLAWCL</sequence>
<feature type="transmembrane region" description="Helical" evidence="1">
    <location>
        <begin position="12"/>
        <end position="33"/>
    </location>
</feature>
<keyword evidence="1" id="KW-0472">Membrane</keyword>
<reference evidence="2" key="1">
    <citation type="submission" date="2022-08" db="EMBL/GenBank/DDBJ databases">
        <title>Chelativorans sichuanense sp. nov., a paraffin oil-degrading bacterium isolated from a mixture of oil-based drill cuttings and paddy soil.</title>
        <authorList>
            <person name="Yu J."/>
            <person name="Liu H."/>
            <person name="Chen Q."/>
        </authorList>
    </citation>
    <scope>NUCLEOTIDE SEQUENCE</scope>
    <source>
        <strain evidence="2">SCAU 2101</strain>
    </source>
</reference>
<organism evidence="2 3">
    <name type="scientific">Chelativorans petroleitrophicus</name>
    <dbReference type="NCBI Taxonomy" id="2975484"/>
    <lineage>
        <taxon>Bacteria</taxon>
        <taxon>Pseudomonadati</taxon>
        <taxon>Pseudomonadota</taxon>
        <taxon>Alphaproteobacteria</taxon>
        <taxon>Hyphomicrobiales</taxon>
        <taxon>Phyllobacteriaceae</taxon>
        <taxon>Chelativorans</taxon>
    </lineage>
</organism>